<dbReference type="PANTHER" id="PTHR45831:SF2">
    <property type="entry name" value="LD24721P"/>
    <property type="match status" value="1"/>
</dbReference>
<reference evidence="4 5" key="1">
    <citation type="submission" date="2020-08" db="EMBL/GenBank/DDBJ databases">
        <title>Genomic Encyclopedia of Type Strains, Phase IV (KMG-IV): sequencing the most valuable type-strain genomes for metagenomic binning, comparative biology and taxonomic classification.</title>
        <authorList>
            <person name="Goeker M."/>
        </authorList>
    </citation>
    <scope>NUCLEOTIDE SEQUENCE [LARGE SCALE GENOMIC DNA]</scope>
    <source>
        <strain evidence="4 5">DSM 103725</strain>
    </source>
</reference>
<keyword evidence="5" id="KW-1185">Reference proteome</keyword>
<dbReference type="AlphaFoldDB" id="A0A7X0H385"/>
<dbReference type="RefSeq" id="WP_184675239.1">
    <property type="nucleotide sequence ID" value="NZ_JACHGY010000001.1"/>
</dbReference>
<organism evidence="4 5">
    <name type="scientific">Algisphaera agarilytica</name>
    <dbReference type="NCBI Taxonomy" id="1385975"/>
    <lineage>
        <taxon>Bacteria</taxon>
        <taxon>Pseudomonadati</taxon>
        <taxon>Planctomycetota</taxon>
        <taxon>Phycisphaerae</taxon>
        <taxon>Phycisphaerales</taxon>
        <taxon>Phycisphaeraceae</taxon>
        <taxon>Algisphaera</taxon>
    </lineage>
</organism>
<proteinExistence type="predicted"/>
<protein>
    <submittedName>
        <fullName evidence="4">Tetratricopeptide (TPR) repeat protein</fullName>
    </submittedName>
</protein>
<dbReference type="Proteomes" id="UP000541810">
    <property type="component" value="Unassembled WGS sequence"/>
</dbReference>
<dbReference type="InterPro" id="IPR047150">
    <property type="entry name" value="SGT"/>
</dbReference>
<gene>
    <name evidence="4" type="ORF">HNQ40_000063</name>
</gene>
<dbReference type="InterPro" id="IPR016024">
    <property type="entry name" value="ARM-type_fold"/>
</dbReference>
<dbReference type="InterPro" id="IPR011989">
    <property type="entry name" value="ARM-like"/>
</dbReference>
<comment type="caution">
    <text evidence="4">The sequence shown here is derived from an EMBL/GenBank/DDBJ whole genome shotgun (WGS) entry which is preliminary data.</text>
</comment>
<name>A0A7X0H385_9BACT</name>
<feature type="repeat" description="TPR" evidence="3">
    <location>
        <begin position="100"/>
        <end position="133"/>
    </location>
</feature>
<dbReference type="SUPFAM" id="SSF48371">
    <property type="entry name" value="ARM repeat"/>
    <property type="match status" value="1"/>
</dbReference>
<evidence type="ECO:0000256" key="2">
    <source>
        <dbReference type="ARBA" id="ARBA00022803"/>
    </source>
</evidence>
<dbReference type="EMBL" id="JACHGY010000001">
    <property type="protein sequence ID" value="MBB6428257.1"/>
    <property type="molecule type" value="Genomic_DNA"/>
</dbReference>
<dbReference type="InterPro" id="IPR019734">
    <property type="entry name" value="TPR_rpt"/>
</dbReference>
<dbReference type="Gene3D" id="1.25.40.10">
    <property type="entry name" value="Tetratricopeptide repeat domain"/>
    <property type="match status" value="1"/>
</dbReference>
<dbReference type="Pfam" id="PF13432">
    <property type="entry name" value="TPR_16"/>
    <property type="match status" value="1"/>
</dbReference>
<dbReference type="PANTHER" id="PTHR45831">
    <property type="entry name" value="LD24721P"/>
    <property type="match status" value="1"/>
</dbReference>
<dbReference type="PROSITE" id="PS50005">
    <property type="entry name" value="TPR"/>
    <property type="match status" value="2"/>
</dbReference>
<evidence type="ECO:0000313" key="5">
    <source>
        <dbReference type="Proteomes" id="UP000541810"/>
    </source>
</evidence>
<keyword evidence="2 3" id="KW-0802">TPR repeat</keyword>
<dbReference type="GO" id="GO:0006620">
    <property type="term" value="P:post-translational protein targeting to endoplasmic reticulum membrane"/>
    <property type="evidence" value="ECO:0007669"/>
    <property type="project" value="TreeGrafter"/>
</dbReference>
<dbReference type="SMART" id="SM00028">
    <property type="entry name" value="TPR"/>
    <property type="match status" value="3"/>
</dbReference>
<dbReference type="SUPFAM" id="SSF48452">
    <property type="entry name" value="TPR-like"/>
    <property type="match status" value="1"/>
</dbReference>
<dbReference type="PROSITE" id="PS50293">
    <property type="entry name" value="TPR_REGION"/>
    <property type="match status" value="1"/>
</dbReference>
<accession>A0A7X0H385</accession>
<dbReference type="GO" id="GO:0072380">
    <property type="term" value="C:TRC complex"/>
    <property type="evidence" value="ECO:0007669"/>
    <property type="project" value="TreeGrafter"/>
</dbReference>
<dbReference type="Pfam" id="PF00515">
    <property type="entry name" value="TPR_1"/>
    <property type="match status" value="1"/>
</dbReference>
<dbReference type="GO" id="GO:0016020">
    <property type="term" value="C:membrane"/>
    <property type="evidence" value="ECO:0007669"/>
    <property type="project" value="TreeGrafter"/>
</dbReference>
<evidence type="ECO:0000256" key="1">
    <source>
        <dbReference type="ARBA" id="ARBA00022737"/>
    </source>
</evidence>
<dbReference type="InterPro" id="IPR011990">
    <property type="entry name" value="TPR-like_helical_dom_sf"/>
</dbReference>
<evidence type="ECO:0000256" key="3">
    <source>
        <dbReference type="PROSITE-ProRule" id="PRU00339"/>
    </source>
</evidence>
<dbReference type="GO" id="GO:0060090">
    <property type="term" value="F:molecular adaptor activity"/>
    <property type="evidence" value="ECO:0007669"/>
    <property type="project" value="TreeGrafter"/>
</dbReference>
<keyword evidence="1" id="KW-0677">Repeat</keyword>
<feature type="repeat" description="TPR" evidence="3">
    <location>
        <begin position="168"/>
        <end position="201"/>
    </location>
</feature>
<sequence>MGCINANEFLATVTPALNSGDVEALREVVSDQWKPHDLCGLLRHKELDVRRTAVVTLGVTGDVSVVGCLTRCLHDDDEQVHHFAEDALWSIWFRSGKCAAADQFRAGVTALTEDDYPAAIEAFRAAVDQDPAFAEAYNQLAIAHYLSSEWEASVSACRQVLALMPTHFGAMAGLGHCYAHLGQLRQAIDCYRRALAINPRMSPIADAKARLEHQLAKEEEQTGPSCPMTPPHTKLLDFEFDPTDQA</sequence>
<evidence type="ECO:0000313" key="4">
    <source>
        <dbReference type="EMBL" id="MBB6428257.1"/>
    </source>
</evidence>
<dbReference type="Gene3D" id="1.25.10.10">
    <property type="entry name" value="Leucine-rich Repeat Variant"/>
    <property type="match status" value="1"/>
</dbReference>